<accession>A0A7R9E702</accession>
<proteinExistence type="predicted"/>
<organism evidence="2">
    <name type="scientific">Timema monikensis</name>
    <dbReference type="NCBI Taxonomy" id="170555"/>
    <lineage>
        <taxon>Eukaryota</taxon>
        <taxon>Metazoa</taxon>
        <taxon>Ecdysozoa</taxon>
        <taxon>Arthropoda</taxon>
        <taxon>Hexapoda</taxon>
        <taxon>Insecta</taxon>
        <taxon>Pterygota</taxon>
        <taxon>Neoptera</taxon>
        <taxon>Polyneoptera</taxon>
        <taxon>Phasmatodea</taxon>
        <taxon>Timematodea</taxon>
        <taxon>Timematoidea</taxon>
        <taxon>Timematidae</taxon>
        <taxon>Timema</taxon>
    </lineage>
</organism>
<evidence type="ECO:0000256" key="1">
    <source>
        <dbReference type="SAM" id="MobiDB-lite"/>
    </source>
</evidence>
<feature type="region of interest" description="Disordered" evidence="1">
    <location>
        <begin position="49"/>
        <end position="68"/>
    </location>
</feature>
<evidence type="ECO:0000313" key="2">
    <source>
        <dbReference type="EMBL" id="CAD7428235.1"/>
    </source>
</evidence>
<gene>
    <name evidence="2" type="ORF">TMSB3V08_LOCUS5047</name>
</gene>
<protein>
    <submittedName>
        <fullName evidence="2">Uncharacterized protein</fullName>
    </submittedName>
</protein>
<name>A0A7R9E702_9NEOP</name>
<sequence length="212" mass="23146">MLSWSFIISNTTQHNLLALTGSPNTNMLDDIPNKLGVELEEVNPHLRGGRVENHLGKTTPVHPNKIRTSISPSSAVELNTTSALANDATEAEEVHPHVHGGRVENHLQYNQLVSNSNHPVIGHLVNCESNAIDHESTGAGNLSVPKPQPRALNLVISSNQSACREELYQGNQSRLRRAHTQSWNSLEYVTTRGPATVGVILHDILSSALKLY</sequence>
<dbReference type="AlphaFoldDB" id="A0A7R9E702"/>
<reference evidence="2" key="1">
    <citation type="submission" date="2020-11" db="EMBL/GenBank/DDBJ databases">
        <authorList>
            <person name="Tran Van P."/>
        </authorList>
    </citation>
    <scope>NUCLEOTIDE SEQUENCE</scope>
</reference>
<dbReference type="EMBL" id="OB793675">
    <property type="protein sequence ID" value="CAD7428235.1"/>
    <property type="molecule type" value="Genomic_DNA"/>
</dbReference>